<dbReference type="EC" id="3.6.3.-" evidence="7"/>
<dbReference type="PATRIC" id="fig|178606.4.peg.1717"/>
<reference evidence="7 8" key="1">
    <citation type="submission" date="2014-06" db="EMBL/GenBank/DDBJ databases">
        <title>Draft genome sequence of iron oxidizing acidophile Leptospirillum ferriphilum DSM14647.</title>
        <authorList>
            <person name="Cardenas J.P."/>
            <person name="Lazcano M."/>
            <person name="Ossandon F.J."/>
            <person name="Corbett M."/>
            <person name="Holmes D.S."/>
            <person name="Watkin E."/>
        </authorList>
    </citation>
    <scope>NUCLEOTIDE SEQUENCE [LARGE SCALE GENOMIC DNA]</scope>
    <source>
        <strain evidence="7 8">DSM 14647</strain>
    </source>
</reference>
<dbReference type="InterPro" id="IPR027417">
    <property type="entry name" value="P-loop_NTPase"/>
</dbReference>
<evidence type="ECO:0000313" key="7">
    <source>
        <dbReference type="EMBL" id="KGA93506.1"/>
    </source>
</evidence>
<keyword evidence="2" id="KW-0547">Nucleotide-binding</keyword>
<keyword evidence="7" id="KW-0378">Hydrolase</keyword>
<dbReference type="CDD" id="cd03255">
    <property type="entry name" value="ABC_MJ0796_LolCDE_FtsE"/>
    <property type="match status" value="1"/>
</dbReference>
<dbReference type="Pfam" id="PF00005">
    <property type="entry name" value="ABC_tran"/>
    <property type="match status" value="1"/>
</dbReference>
<dbReference type="GO" id="GO:0022857">
    <property type="term" value="F:transmembrane transporter activity"/>
    <property type="evidence" value="ECO:0007669"/>
    <property type="project" value="TreeGrafter"/>
</dbReference>
<keyword evidence="1" id="KW-0813">Transport</keyword>
<dbReference type="GO" id="GO:0005524">
    <property type="term" value="F:ATP binding"/>
    <property type="evidence" value="ECO:0007669"/>
    <property type="project" value="UniProtKB-KW"/>
</dbReference>
<proteinExistence type="inferred from homology"/>
<dbReference type="InterPro" id="IPR015854">
    <property type="entry name" value="ABC_transpr_LolD-like"/>
</dbReference>
<feature type="domain" description="ABC transporter" evidence="6">
    <location>
        <begin position="7"/>
        <end position="246"/>
    </location>
</feature>
<sequence length="247" mass="26986">MSRGLSVFTRDLIKNYPMGTGEVAVLKGISLEIRPGKLVALTGESGAGKSTLLHILGTVDRSSGGTVRIGDQNLEEQPERIRASFRNRFIGFIFQFHHLLPEFTALENVLVPSWIQGGPENRLLERGKYLLDRMGLGHRLQHRPSELSGGEQQRVAIARALLQEPGLVLADEPTGNLDTHTSLEVFSLLKEMNKEEGMTVVLATHNAHLAGLADRIIHLKDGLLGESSTGTEEPAPMEERKNGGMGN</sequence>
<dbReference type="InterPro" id="IPR017911">
    <property type="entry name" value="MacB-like_ATP-bd"/>
</dbReference>
<dbReference type="GO" id="GO:0005886">
    <property type="term" value="C:plasma membrane"/>
    <property type="evidence" value="ECO:0007669"/>
    <property type="project" value="TreeGrafter"/>
</dbReference>
<dbReference type="InterPro" id="IPR003593">
    <property type="entry name" value="AAA+_ATPase"/>
</dbReference>
<evidence type="ECO:0000313" key="8">
    <source>
        <dbReference type="Proteomes" id="UP000029452"/>
    </source>
</evidence>
<dbReference type="EMBL" id="JPGK01000006">
    <property type="protein sequence ID" value="KGA93506.1"/>
    <property type="molecule type" value="Genomic_DNA"/>
</dbReference>
<evidence type="ECO:0000256" key="3">
    <source>
        <dbReference type="ARBA" id="ARBA00022840"/>
    </source>
</evidence>
<dbReference type="PANTHER" id="PTHR24220">
    <property type="entry name" value="IMPORT ATP-BINDING PROTEIN"/>
    <property type="match status" value="1"/>
</dbReference>
<comment type="caution">
    <text evidence="7">The sequence shown here is derived from an EMBL/GenBank/DDBJ whole genome shotgun (WGS) entry which is preliminary data.</text>
</comment>
<keyword evidence="3 7" id="KW-0067">ATP-binding</keyword>
<dbReference type="FunFam" id="3.40.50.300:FF:000032">
    <property type="entry name" value="Export ABC transporter ATP-binding protein"/>
    <property type="match status" value="1"/>
</dbReference>
<dbReference type="Gene3D" id="3.40.50.300">
    <property type="entry name" value="P-loop containing nucleotide triphosphate hydrolases"/>
    <property type="match status" value="1"/>
</dbReference>
<protein>
    <submittedName>
        <fullName evidence="7">Lipoprotein-releasing system ATP-binding protein lolD</fullName>
        <ecNumber evidence="7">3.6.3.-</ecNumber>
    </submittedName>
</protein>
<accession>A0A094YK09</accession>
<dbReference type="PANTHER" id="PTHR24220:SF689">
    <property type="entry name" value="LIPOPROTEIN-RELEASING SYSTEM ATP-BINDING PROTEIN LOLD"/>
    <property type="match status" value="1"/>
</dbReference>
<dbReference type="SMART" id="SM00382">
    <property type="entry name" value="AAA"/>
    <property type="match status" value="1"/>
</dbReference>
<evidence type="ECO:0000256" key="1">
    <source>
        <dbReference type="ARBA" id="ARBA00022448"/>
    </source>
</evidence>
<dbReference type="AlphaFoldDB" id="A0A094YK09"/>
<evidence type="ECO:0000259" key="6">
    <source>
        <dbReference type="PROSITE" id="PS50893"/>
    </source>
</evidence>
<dbReference type="SUPFAM" id="SSF52540">
    <property type="entry name" value="P-loop containing nucleoside triphosphate hydrolases"/>
    <property type="match status" value="1"/>
</dbReference>
<dbReference type="InterPro" id="IPR017871">
    <property type="entry name" value="ABC_transporter-like_CS"/>
</dbReference>
<dbReference type="InterPro" id="IPR003439">
    <property type="entry name" value="ABC_transporter-like_ATP-bd"/>
</dbReference>
<evidence type="ECO:0000256" key="2">
    <source>
        <dbReference type="ARBA" id="ARBA00022741"/>
    </source>
</evidence>
<dbReference type="GO" id="GO:0016887">
    <property type="term" value="F:ATP hydrolysis activity"/>
    <property type="evidence" value="ECO:0007669"/>
    <property type="project" value="InterPro"/>
</dbReference>
<dbReference type="PROSITE" id="PS50893">
    <property type="entry name" value="ABC_TRANSPORTER_2"/>
    <property type="match status" value="1"/>
</dbReference>
<dbReference type="RefSeq" id="WP_036082780.1">
    <property type="nucleotide sequence ID" value="NZ_JPGK01000006.1"/>
</dbReference>
<dbReference type="PROSITE" id="PS00211">
    <property type="entry name" value="ABC_TRANSPORTER_1"/>
    <property type="match status" value="1"/>
</dbReference>
<keyword evidence="7" id="KW-0449">Lipoprotein</keyword>
<name>A0A094YK09_9BACT</name>
<organism evidence="7 8">
    <name type="scientific">Leptospirillum ferriphilum</name>
    <dbReference type="NCBI Taxonomy" id="178606"/>
    <lineage>
        <taxon>Bacteria</taxon>
        <taxon>Pseudomonadati</taxon>
        <taxon>Nitrospirota</taxon>
        <taxon>Nitrospiria</taxon>
        <taxon>Nitrospirales</taxon>
        <taxon>Nitrospiraceae</taxon>
        <taxon>Leptospirillum</taxon>
    </lineage>
</organism>
<evidence type="ECO:0000256" key="5">
    <source>
        <dbReference type="SAM" id="MobiDB-lite"/>
    </source>
</evidence>
<dbReference type="GO" id="GO:0098796">
    <property type="term" value="C:membrane protein complex"/>
    <property type="evidence" value="ECO:0007669"/>
    <property type="project" value="UniProtKB-ARBA"/>
</dbReference>
<gene>
    <name evidence="7" type="ORF">LptCag_0119</name>
</gene>
<evidence type="ECO:0000256" key="4">
    <source>
        <dbReference type="ARBA" id="ARBA00038388"/>
    </source>
</evidence>
<feature type="compositionally biased region" description="Basic and acidic residues" evidence="5">
    <location>
        <begin position="237"/>
        <end position="247"/>
    </location>
</feature>
<feature type="region of interest" description="Disordered" evidence="5">
    <location>
        <begin position="225"/>
        <end position="247"/>
    </location>
</feature>
<dbReference type="OrthoDB" id="9783924at2"/>
<comment type="similarity">
    <text evidence="4">Belongs to the ABC transporter superfamily. Macrolide exporter (TC 3.A.1.122) family.</text>
</comment>
<dbReference type="Proteomes" id="UP000029452">
    <property type="component" value="Unassembled WGS sequence"/>
</dbReference>